<accession>A0A193LD50</accession>
<evidence type="ECO:0000256" key="4">
    <source>
        <dbReference type="ARBA" id="ARBA00022553"/>
    </source>
</evidence>
<dbReference type="Proteomes" id="UP000092695">
    <property type="component" value="Chromosome"/>
</dbReference>
<evidence type="ECO:0000256" key="12">
    <source>
        <dbReference type="SAM" id="MobiDB-lite"/>
    </source>
</evidence>
<dbReference type="SMART" id="SM00073">
    <property type="entry name" value="HPT"/>
    <property type="match status" value="3"/>
</dbReference>
<evidence type="ECO:0000256" key="11">
    <source>
        <dbReference type="SAM" id="Coils"/>
    </source>
</evidence>
<dbReference type="Gene3D" id="3.30.565.10">
    <property type="entry name" value="Histidine kinase-like ATPase, C-terminal domain"/>
    <property type="match status" value="1"/>
</dbReference>
<feature type="domain" description="HPt" evidence="16">
    <location>
        <begin position="950"/>
        <end position="1054"/>
    </location>
</feature>
<dbReference type="PROSITE" id="PS50110">
    <property type="entry name" value="RESPONSE_REGULATORY"/>
    <property type="match status" value="1"/>
</dbReference>
<evidence type="ECO:0000256" key="7">
    <source>
        <dbReference type="ARBA" id="ARBA00023012"/>
    </source>
</evidence>
<dbReference type="GO" id="GO:0006935">
    <property type="term" value="P:chemotaxis"/>
    <property type="evidence" value="ECO:0007669"/>
    <property type="project" value="InterPro"/>
</dbReference>
<dbReference type="InterPro" id="IPR036890">
    <property type="entry name" value="HATPase_C_sf"/>
</dbReference>
<dbReference type="SUPFAM" id="SSF55874">
    <property type="entry name" value="ATPase domain of HSP90 chaperone/DNA topoisomerase II/histidine kinase"/>
    <property type="match status" value="1"/>
</dbReference>
<feature type="compositionally biased region" description="Low complexity" evidence="12">
    <location>
        <begin position="1209"/>
        <end position="1243"/>
    </location>
</feature>
<evidence type="ECO:0000259" key="15">
    <source>
        <dbReference type="PROSITE" id="PS50851"/>
    </source>
</evidence>
<dbReference type="PRINTS" id="PR00344">
    <property type="entry name" value="BCTRLSENSOR"/>
</dbReference>
<keyword evidence="5" id="KW-0808">Transferase</keyword>
<dbReference type="FunFam" id="3.30.565.10:FF:000016">
    <property type="entry name" value="Chemotaxis protein CheA, putative"/>
    <property type="match status" value="1"/>
</dbReference>
<dbReference type="RefSeq" id="WP_068612793.1">
    <property type="nucleotide sequence ID" value="NZ_CP016268.1"/>
</dbReference>
<dbReference type="InterPro" id="IPR005467">
    <property type="entry name" value="His_kinase_dom"/>
</dbReference>
<evidence type="ECO:0000256" key="10">
    <source>
        <dbReference type="PROSITE-ProRule" id="PRU00169"/>
    </source>
</evidence>
<dbReference type="GO" id="GO:0000155">
    <property type="term" value="F:phosphorelay sensor kinase activity"/>
    <property type="evidence" value="ECO:0007669"/>
    <property type="project" value="InterPro"/>
</dbReference>
<comment type="catalytic activity">
    <reaction evidence="1">
        <text>ATP + protein L-histidine = ADP + protein N-phospho-L-histidine.</text>
        <dbReference type="EC" id="2.7.13.3"/>
    </reaction>
</comment>
<evidence type="ECO:0000256" key="1">
    <source>
        <dbReference type="ARBA" id="ARBA00000085"/>
    </source>
</evidence>
<feature type="modified residue" description="4-aspartylphosphate" evidence="10">
    <location>
        <position position="1826"/>
    </location>
</feature>
<dbReference type="Gene3D" id="2.30.30.40">
    <property type="entry name" value="SH3 Domains"/>
    <property type="match status" value="1"/>
</dbReference>
<dbReference type="GO" id="GO:0005737">
    <property type="term" value="C:cytoplasm"/>
    <property type="evidence" value="ECO:0007669"/>
    <property type="project" value="InterPro"/>
</dbReference>
<dbReference type="InterPro" id="IPR008207">
    <property type="entry name" value="Sig_transdc_His_kin_Hpt_dom"/>
</dbReference>
<feature type="compositionally biased region" description="Acidic residues" evidence="12">
    <location>
        <begin position="907"/>
        <end position="919"/>
    </location>
</feature>
<reference evidence="17 18" key="1">
    <citation type="submission" date="2016-06" db="EMBL/GenBank/DDBJ databases">
        <title>Complete genome sequence of a deep-branching marine Gamma Proteobacterium Woeseia oceani type strain XK5.</title>
        <authorList>
            <person name="Mu D."/>
            <person name="Du Z."/>
        </authorList>
    </citation>
    <scope>NUCLEOTIDE SEQUENCE [LARGE SCALE GENOMIC DNA]</scope>
    <source>
        <strain evidence="17 18">XK5</strain>
    </source>
</reference>
<dbReference type="CDD" id="cd00088">
    <property type="entry name" value="HPT"/>
    <property type="match status" value="2"/>
</dbReference>
<keyword evidence="11" id="KW-0175">Coiled coil</keyword>
<feature type="domain" description="Response regulatory" evidence="14">
    <location>
        <begin position="1777"/>
        <end position="1893"/>
    </location>
</feature>
<dbReference type="SUPFAM" id="SSF50341">
    <property type="entry name" value="CheW-like"/>
    <property type="match status" value="1"/>
</dbReference>
<dbReference type="PROSITE" id="PS50851">
    <property type="entry name" value="CHEW"/>
    <property type="match status" value="1"/>
</dbReference>
<organism evidence="17 18">
    <name type="scientific">Woeseia oceani</name>
    <dbReference type="NCBI Taxonomy" id="1548547"/>
    <lineage>
        <taxon>Bacteria</taxon>
        <taxon>Pseudomonadati</taxon>
        <taxon>Pseudomonadota</taxon>
        <taxon>Gammaproteobacteria</taxon>
        <taxon>Woeseiales</taxon>
        <taxon>Woeseiaceae</taxon>
        <taxon>Woeseia</taxon>
    </lineage>
</organism>
<dbReference type="SUPFAM" id="SSF47226">
    <property type="entry name" value="Histidine-containing phosphotransfer domain, HPT domain"/>
    <property type="match status" value="4"/>
</dbReference>
<feature type="coiled-coil region" evidence="11">
    <location>
        <begin position="1385"/>
        <end position="1419"/>
    </location>
</feature>
<dbReference type="InterPro" id="IPR003594">
    <property type="entry name" value="HATPase_dom"/>
</dbReference>
<dbReference type="SMART" id="SM00260">
    <property type="entry name" value="CheW"/>
    <property type="match status" value="1"/>
</dbReference>
<feature type="compositionally biased region" description="Polar residues" evidence="12">
    <location>
        <begin position="1091"/>
        <end position="1100"/>
    </location>
</feature>
<feature type="compositionally biased region" description="Basic and acidic residues" evidence="12">
    <location>
        <begin position="1264"/>
        <end position="1300"/>
    </location>
</feature>
<name>A0A193LD50_9GAMM</name>
<feature type="compositionally biased region" description="Acidic residues" evidence="12">
    <location>
        <begin position="1253"/>
        <end position="1263"/>
    </location>
</feature>
<dbReference type="CDD" id="cd17546">
    <property type="entry name" value="REC_hyHK_CKI1_RcsC-like"/>
    <property type="match status" value="1"/>
</dbReference>
<gene>
    <name evidence="17" type="ORF">BA177_03270</name>
</gene>
<feature type="region of interest" description="Disordered" evidence="12">
    <location>
        <begin position="907"/>
        <end position="926"/>
    </location>
</feature>
<dbReference type="Pfam" id="PF01584">
    <property type="entry name" value="CheW"/>
    <property type="match status" value="1"/>
</dbReference>
<dbReference type="InterPro" id="IPR011006">
    <property type="entry name" value="CheY-like_superfamily"/>
</dbReference>
<dbReference type="SUPFAM" id="SSF52172">
    <property type="entry name" value="CheY-like"/>
    <property type="match status" value="1"/>
</dbReference>
<dbReference type="InterPro" id="IPR004358">
    <property type="entry name" value="Sig_transdc_His_kin-like_C"/>
</dbReference>
<feature type="domain" description="CheW-like" evidence="15">
    <location>
        <begin position="1622"/>
        <end position="1760"/>
    </location>
</feature>
<dbReference type="InterPro" id="IPR036641">
    <property type="entry name" value="HPT_dom_sf"/>
</dbReference>
<feature type="modified residue" description="Phosphohistidine" evidence="9">
    <location>
        <position position="674"/>
    </location>
</feature>
<evidence type="ECO:0000313" key="17">
    <source>
        <dbReference type="EMBL" id="ANO50366.1"/>
    </source>
</evidence>
<dbReference type="Pfam" id="PF00072">
    <property type="entry name" value="Response_reg"/>
    <property type="match status" value="1"/>
</dbReference>
<keyword evidence="6" id="KW-0418">Kinase</keyword>
<evidence type="ECO:0000256" key="3">
    <source>
        <dbReference type="ARBA" id="ARBA00021495"/>
    </source>
</evidence>
<evidence type="ECO:0000259" key="16">
    <source>
        <dbReference type="PROSITE" id="PS50894"/>
    </source>
</evidence>
<feature type="modified residue" description="Phosphohistidine" evidence="9">
    <location>
        <position position="823"/>
    </location>
</feature>
<dbReference type="PROSITE" id="PS50109">
    <property type="entry name" value="HIS_KIN"/>
    <property type="match status" value="1"/>
</dbReference>
<dbReference type="EMBL" id="CP016268">
    <property type="protein sequence ID" value="ANO50366.1"/>
    <property type="molecule type" value="Genomic_DNA"/>
</dbReference>
<dbReference type="Pfam" id="PF01627">
    <property type="entry name" value="Hpt"/>
    <property type="match status" value="2"/>
</dbReference>
<feature type="modified residue" description="Phosphohistidine" evidence="9">
    <location>
        <position position="997"/>
    </location>
</feature>
<dbReference type="PANTHER" id="PTHR43395">
    <property type="entry name" value="SENSOR HISTIDINE KINASE CHEA"/>
    <property type="match status" value="1"/>
</dbReference>
<dbReference type="OrthoDB" id="9803176at2"/>
<evidence type="ECO:0000256" key="9">
    <source>
        <dbReference type="PROSITE-ProRule" id="PRU00110"/>
    </source>
</evidence>
<keyword evidence="7" id="KW-0902">Two-component regulatory system</keyword>
<dbReference type="EC" id="2.7.13.3" evidence="2"/>
<feature type="compositionally biased region" description="Basic and acidic residues" evidence="12">
    <location>
        <begin position="447"/>
        <end position="456"/>
    </location>
</feature>
<feature type="domain" description="HPt" evidence="16">
    <location>
        <begin position="776"/>
        <end position="880"/>
    </location>
</feature>
<dbReference type="STRING" id="1548547.BA177_03270"/>
<evidence type="ECO:0000259" key="13">
    <source>
        <dbReference type="PROSITE" id="PS50109"/>
    </source>
</evidence>
<evidence type="ECO:0000256" key="5">
    <source>
        <dbReference type="ARBA" id="ARBA00022679"/>
    </source>
</evidence>
<feature type="region of interest" description="Disordered" evidence="12">
    <location>
        <begin position="1087"/>
        <end position="1106"/>
    </location>
</feature>
<sequence length="1901" mass="206243">MSGQTDIEKQVSSGATATTRSLALVSHELMETIRAAHLALEECVDGRGGNSALVRAGNLLHQVRGALRMTESYGAALLTEEMEGVCNHLVRLSGGPGRDEGMDALTRAMVQLPAYIERLLGGGRDIALVLLPLLNDLRAVRGQPLLSEGTLLLLNLSPSSGKKERAAREPSGEDPAVLATRLRPRFQLALLGLIKGGDAQKHLKTLADVAAKLEQAATRDEMYQLWWILGGVLESLNNGGLDVSVAVKRLLGQADRQIKRLIDEGPQIFKDQAVTDLQNNLLYYVARSGNAGPRISEIRAAFNLAELLPGDEQVAHARESLSAPSVKLMQTVGAAIKEDLGRVKDVLDIYVRTGMQKSSELVPQLDLLKKISDTLGVLGLGELRGNIDSEIDRLKSVVRESGNASEATVLEIASTLLRVEDRLDQQLIRLIAPQGQHPDDSDNDGTDGNRSEDSDYKQVAEAVMRESIINLARIKETFSQSMTGDGDSHGVDSVPALLRGIKAGLLMLNKTRAMSVFERIADLISLSLSGDGPRRLEPKETDRLADAIVSIEYYMETVKAGRKDPWYMLDNAEACLSVLDGMERRLRSHAPATADAGSSATGRATPDAARHMSTSVIDEAPVVAGDAEHLDPELLELFIEEAKEEIATINRNLPQWVDHPEDLETLITVRRSFHTLKGSGRMVGAERIGEYCWSIENLLNRLINRTLARTPPMTEFIASAANIVPELVEQLEVGIEPSSDIALMMARANAFADGDPNAAVLTIASAEADQEPESDALEMDPVLLDIFSKETAGHLQAIREFIASCDGHRPPFQISDKLHRSCHTLHGSANMANVDRGVAVAGALNRYVRRIYDYQVGIDNAGLALLEQAAVAIETIVADINQTGRERKDYAELIAQLGAATVQVEPAEEAEAAMDEGAAEEPLTIDSGETPVADVAADEPAESPAQESDDSDYDAEIAAIFSEEAAELLEAADRALASWSKDRNARQRVEELKRHLHTLKGGARMAGISAMGNLSHELETLLIGIDDGRVQPTEEIDGLLQQSIDELHRMRDNVIAGLTVKSARSLEGRIRAVTLGGDSAIIDLSDDGLDTGSTAPSEFSTEPGENVSMTIVGDPDASAELPAITDDGITGLDDFVDVDASPAEEFPPFDQLAGGPLESVDITIEPEWADMEAAEPEGQASEPADAIAATDNEASNQAQPGEAEESAAAEEPVLPEEPVVTEEPAVSDEQAAPVAEQDAAQAAEPDDAGMLLDDVEAADEVEEPERVTDELSARRMMRAEPVDETSSRRSGGRGEQRQETARIDADLLEDLLNAAGEISIYHSRLSQQINTIEFHVEELEQTVIRLREQLRNLEIETEAQIMHRHQDTLVAKDFDPLEMDRYSNIQQLSRALAESASDMASLKDLLQNQTSEAETLLVQQSRVTAELQDGLMRTRMVPFERHVPRLTRLVRQAATEVGKRAELAVEGASGELDRQVLEKMLPPFEHMMRNAVIHGIESPEQRQAAGKPANGRITIRLHREGAEMVIDVSDDGAGLNVDAIRRKAFERELLRADSKVSDAEIMQLILTPGFSTAGVVTQSAGRGVGMDVVANEVKQLGGSLQISSVIGQGTNFTIRLPFTLAITQALVVRTGDEVYALPLPTVEGVARIARSQLQSMLNQPEPVYEYGEQSYHFRHLGMFLGGQAASLPEDDSFVPVILVRSGDQAVALLTDQMLASQEIVVKSLGPQLSSVRGISGATILGDGRIVLILDINSLVRSGMPIVEVRSASPSPVDERPLALVVDDSITVRRVMERFLTRNGLRVVTAKDGMDAISVLRDATPDIILLDIEMPRMDGYEFATHVRNDERVSDVPIIMITSRSGDKHRARAIEIGVNDYLSKPYQDAQLLDAIARLLDERGISFR</sequence>
<keyword evidence="4 10" id="KW-0597">Phosphoprotein</keyword>
<protein>
    <recommendedName>
        <fullName evidence="3">Chemotaxis protein CheA</fullName>
        <ecNumber evidence="2">2.7.13.3</ecNumber>
    </recommendedName>
</protein>
<dbReference type="Pfam" id="PF02518">
    <property type="entry name" value="HATPase_c"/>
    <property type="match status" value="1"/>
</dbReference>
<feature type="region of interest" description="Disordered" evidence="12">
    <location>
        <begin position="1192"/>
        <end position="1300"/>
    </location>
</feature>
<feature type="region of interest" description="Disordered" evidence="12">
    <location>
        <begin position="431"/>
        <end position="456"/>
    </location>
</feature>
<dbReference type="Gene3D" id="1.20.120.160">
    <property type="entry name" value="HPT domain"/>
    <property type="match status" value="3"/>
</dbReference>
<keyword evidence="18" id="KW-1185">Reference proteome</keyword>
<dbReference type="Gene3D" id="3.40.50.2300">
    <property type="match status" value="1"/>
</dbReference>
<proteinExistence type="predicted"/>
<dbReference type="SMART" id="SM01231">
    <property type="entry name" value="H-kinase_dim"/>
    <property type="match status" value="1"/>
</dbReference>
<dbReference type="InterPro" id="IPR004105">
    <property type="entry name" value="CheA-like_dim"/>
</dbReference>
<dbReference type="Pfam" id="PF26379">
    <property type="entry name" value="FimL_2nd"/>
    <property type="match status" value="1"/>
</dbReference>
<dbReference type="PANTHER" id="PTHR43395:SF8">
    <property type="entry name" value="HISTIDINE KINASE"/>
    <property type="match status" value="1"/>
</dbReference>
<evidence type="ECO:0000256" key="2">
    <source>
        <dbReference type="ARBA" id="ARBA00012438"/>
    </source>
</evidence>
<dbReference type="SMART" id="SM00387">
    <property type="entry name" value="HATPase_c"/>
    <property type="match status" value="1"/>
</dbReference>
<dbReference type="InterPro" id="IPR058661">
    <property type="entry name" value="FimL_2nd"/>
</dbReference>
<dbReference type="PROSITE" id="PS50894">
    <property type="entry name" value="HPT"/>
    <property type="match status" value="3"/>
</dbReference>
<comment type="function">
    <text evidence="8">Involved in the transmission of sensory signals from the chemoreceptors to the flagellar motors. CheA is autophosphorylated; it can transfer its phosphate group to either CheB or CheY.</text>
</comment>
<feature type="coiled-coil region" evidence="11">
    <location>
        <begin position="1329"/>
        <end position="1356"/>
    </location>
</feature>
<dbReference type="KEGG" id="woc:BA177_03270"/>
<dbReference type="InterPro" id="IPR036061">
    <property type="entry name" value="CheW-like_dom_sf"/>
</dbReference>
<dbReference type="InterPro" id="IPR051315">
    <property type="entry name" value="Bact_Chemotaxis_CheA"/>
</dbReference>
<evidence type="ECO:0000313" key="18">
    <source>
        <dbReference type="Proteomes" id="UP000092695"/>
    </source>
</evidence>
<feature type="domain" description="HPt" evidence="16">
    <location>
        <begin position="627"/>
        <end position="734"/>
    </location>
</feature>
<dbReference type="SMART" id="SM00448">
    <property type="entry name" value="REC"/>
    <property type="match status" value="1"/>
</dbReference>
<dbReference type="InterPro" id="IPR001789">
    <property type="entry name" value="Sig_transdc_resp-reg_receiver"/>
</dbReference>
<feature type="domain" description="Histidine kinase" evidence="13">
    <location>
        <begin position="1387"/>
        <end position="1620"/>
    </location>
</feature>
<evidence type="ECO:0000259" key="14">
    <source>
        <dbReference type="PROSITE" id="PS50110"/>
    </source>
</evidence>
<evidence type="ECO:0000256" key="8">
    <source>
        <dbReference type="ARBA" id="ARBA00035100"/>
    </source>
</evidence>
<evidence type="ECO:0000256" key="6">
    <source>
        <dbReference type="ARBA" id="ARBA00022777"/>
    </source>
</evidence>
<dbReference type="InterPro" id="IPR002545">
    <property type="entry name" value="CheW-lke_dom"/>
</dbReference>